<feature type="compositionally biased region" description="Basic residues" evidence="1">
    <location>
        <begin position="401"/>
        <end position="412"/>
    </location>
</feature>
<dbReference type="InterPro" id="IPR036034">
    <property type="entry name" value="PDZ_sf"/>
</dbReference>
<feature type="transmembrane region" description="Helical" evidence="2">
    <location>
        <begin position="12"/>
        <end position="34"/>
    </location>
</feature>
<keyword evidence="2" id="KW-1133">Transmembrane helix</keyword>
<feature type="region of interest" description="Disordered" evidence="1">
    <location>
        <begin position="401"/>
        <end position="429"/>
    </location>
</feature>
<evidence type="ECO:0000313" key="3">
    <source>
        <dbReference type="EMBL" id="MCI0182726.1"/>
    </source>
</evidence>
<keyword evidence="2" id="KW-0472">Membrane</keyword>
<organism evidence="3 4">
    <name type="scientific">Sulfoacidibacillus ferrooxidans</name>
    <dbReference type="NCBI Taxonomy" id="2005001"/>
    <lineage>
        <taxon>Bacteria</taxon>
        <taxon>Bacillati</taxon>
        <taxon>Bacillota</taxon>
        <taxon>Bacilli</taxon>
        <taxon>Bacillales</taxon>
        <taxon>Alicyclobacillaceae</taxon>
        <taxon>Sulfoacidibacillus</taxon>
    </lineage>
</organism>
<evidence type="ECO:0000256" key="1">
    <source>
        <dbReference type="SAM" id="MobiDB-lite"/>
    </source>
</evidence>
<feature type="transmembrane region" description="Helical" evidence="2">
    <location>
        <begin position="81"/>
        <end position="99"/>
    </location>
</feature>
<feature type="transmembrane region" description="Helical" evidence="2">
    <location>
        <begin position="226"/>
        <end position="247"/>
    </location>
</feature>
<sequence>MVVAMWQQLSDGYMRLLIEPWIYLLMVGFVWVQYRRGEIMERTSFGVKVNFADLEWMISVLYGVVGGILASIVFWLLHVQVGLVEIVSIWMIIVVLMLIDVRLTCIAYAGPLFIVAAVILQWLASTSGVLQVLWLRKVADAPTHFASLIMMVGVLHVMEGILIFMGGWRGASPLFVESRRGQVIGAFSLQKFWAMPMVLGTAVGVVPFPVVIGFSTLTVGFIPKHAARLAASPLVLYGVLVTVAGLLARGHMVWTILVAVFTLVLHELLYKWVQHKEMNAAPLFVRPARGVRVLATILRSPARAVGLQPGDTMVKVGSMNVNSAYDIHFAIDQNPAYAKIEAVDLRGETRFLGTPIFEDDPHQLGVIMVPDEHAREYAEIYPFSAARWLFEWWRRRKTIGGTHGQRRRKRQSRQSQQHVVDKKSTVIDS</sequence>
<protein>
    <recommendedName>
        <fullName evidence="5">PDZ domain-containing protein</fullName>
    </recommendedName>
</protein>
<dbReference type="Proteomes" id="UP001139263">
    <property type="component" value="Unassembled WGS sequence"/>
</dbReference>
<dbReference type="EMBL" id="JALBUF010000002">
    <property type="protein sequence ID" value="MCI0182726.1"/>
    <property type="molecule type" value="Genomic_DNA"/>
</dbReference>
<evidence type="ECO:0000256" key="2">
    <source>
        <dbReference type="SAM" id="Phobius"/>
    </source>
</evidence>
<evidence type="ECO:0008006" key="5">
    <source>
        <dbReference type="Google" id="ProtNLM"/>
    </source>
</evidence>
<feature type="transmembrane region" description="Helical" evidence="2">
    <location>
        <begin position="106"/>
        <end position="124"/>
    </location>
</feature>
<evidence type="ECO:0000313" key="4">
    <source>
        <dbReference type="Proteomes" id="UP001139263"/>
    </source>
</evidence>
<feature type="transmembrane region" description="Helical" evidence="2">
    <location>
        <begin position="254"/>
        <end position="273"/>
    </location>
</feature>
<gene>
    <name evidence="3" type="ORF">MM817_00995</name>
</gene>
<feature type="transmembrane region" description="Helical" evidence="2">
    <location>
        <begin position="192"/>
        <end position="214"/>
    </location>
</feature>
<dbReference type="Gene3D" id="2.30.42.10">
    <property type="match status" value="1"/>
</dbReference>
<keyword evidence="2" id="KW-0812">Transmembrane</keyword>
<keyword evidence="4" id="KW-1185">Reference proteome</keyword>
<reference evidence="3" key="1">
    <citation type="submission" date="2022-03" db="EMBL/GenBank/DDBJ databases">
        <title>Draft Genome Sequence of Firmicute Strain S0AB, a Heterotrophic Iron/Sulfur-Oxidizing Extreme Acidophile.</title>
        <authorList>
            <person name="Vergara E."/>
            <person name="Pakostova E."/>
            <person name="Johnson D.B."/>
            <person name="Holmes D.S."/>
        </authorList>
    </citation>
    <scope>NUCLEOTIDE SEQUENCE</scope>
    <source>
        <strain evidence="3">S0AB</strain>
    </source>
</reference>
<dbReference type="SUPFAM" id="SSF50156">
    <property type="entry name" value="PDZ domain-like"/>
    <property type="match status" value="1"/>
</dbReference>
<accession>A0A9X2AE29</accession>
<name>A0A9X2AE29_9BACL</name>
<dbReference type="RefSeq" id="WP_241712338.1">
    <property type="nucleotide sequence ID" value="NZ_JALBUF010000002.1"/>
</dbReference>
<feature type="transmembrane region" description="Helical" evidence="2">
    <location>
        <begin position="144"/>
        <end position="171"/>
    </location>
</feature>
<proteinExistence type="predicted"/>
<feature type="transmembrane region" description="Helical" evidence="2">
    <location>
        <begin position="54"/>
        <end position="75"/>
    </location>
</feature>
<comment type="caution">
    <text evidence="3">The sequence shown here is derived from an EMBL/GenBank/DDBJ whole genome shotgun (WGS) entry which is preliminary data.</text>
</comment>
<dbReference type="AlphaFoldDB" id="A0A9X2AE29"/>
<feature type="compositionally biased region" description="Basic and acidic residues" evidence="1">
    <location>
        <begin position="419"/>
        <end position="429"/>
    </location>
</feature>